<keyword evidence="5" id="KW-0408">Iron</keyword>
<reference evidence="8" key="1">
    <citation type="journal article" date="2019" name="Curr. Biol.">
        <title>Genome Sequence of Striga asiatica Provides Insight into the Evolution of Plant Parasitism.</title>
        <authorList>
            <person name="Yoshida S."/>
            <person name="Kim S."/>
            <person name="Wafula E.K."/>
            <person name="Tanskanen J."/>
            <person name="Kim Y.M."/>
            <person name="Honaas L."/>
            <person name="Yang Z."/>
            <person name="Spallek T."/>
            <person name="Conn C.E."/>
            <person name="Ichihashi Y."/>
            <person name="Cheong K."/>
            <person name="Cui S."/>
            <person name="Der J.P."/>
            <person name="Gundlach H."/>
            <person name="Jiao Y."/>
            <person name="Hori C."/>
            <person name="Ishida J.K."/>
            <person name="Kasahara H."/>
            <person name="Kiba T."/>
            <person name="Kim M.S."/>
            <person name="Koo N."/>
            <person name="Laohavisit A."/>
            <person name="Lee Y.H."/>
            <person name="Lumba S."/>
            <person name="McCourt P."/>
            <person name="Mortimer J.C."/>
            <person name="Mutuku J.M."/>
            <person name="Nomura T."/>
            <person name="Sasaki-Sekimoto Y."/>
            <person name="Seto Y."/>
            <person name="Wang Y."/>
            <person name="Wakatake T."/>
            <person name="Sakakibara H."/>
            <person name="Demura T."/>
            <person name="Yamaguchi S."/>
            <person name="Yoneyama K."/>
            <person name="Manabe R.I."/>
            <person name="Nelson D.C."/>
            <person name="Schulman A.H."/>
            <person name="Timko M.P."/>
            <person name="dePamphilis C.W."/>
            <person name="Choi D."/>
            <person name="Shirasu K."/>
        </authorList>
    </citation>
    <scope>NUCLEOTIDE SEQUENCE [LARGE SCALE GENOMIC DNA]</scope>
    <source>
        <strain evidence="8">cv. UVA1</strain>
    </source>
</reference>
<dbReference type="InterPro" id="IPR050651">
    <property type="entry name" value="Plant_Cytochrome_P450_Monoox"/>
</dbReference>
<dbReference type="Proteomes" id="UP000325081">
    <property type="component" value="Unassembled WGS sequence"/>
</dbReference>
<dbReference type="InterPro" id="IPR002401">
    <property type="entry name" value="Cyt_P450_E_grp-I"/>
</dbReference>
<evidence type="ECO:0000256" key="1">
    <source>
        <dbReference type="ARBA" id="ARBA00004167"/>
    </source>
</evidence>
<dbReference type="PANTHER" id="PTHR47947:SF8">
    <property type="entry name" value="CYTOCHROME P450 82C4-LIKE"/>
    <property type="match status" value="1"/>
</dbReference>
<dbReference type="PRINTS" id="PR00463">
    <property type="entry name" value="EP450I"/>
</dbReference>
<evidence type="ECO:0000256" key="3">
    <source>
        <dbReference type="ARBA" id="ARBA00022723"/>
    </source>
</evidence>
<proteinExistence type="predicted"/>
<dbReference type="GO" id="GO:0016020">
    <property type="term" value="C:membrane"/>
    <property type="evidence" value="ECO:0007669"/>
    <property type="project" value="UniProtKB-SubCell"/>
</dbReference>
<keyword evidence="4" id="KW-0560">Oxidoreductase</keyword>
<evidence type="ECO:0000256" key="6">
    <source>
        <dbReference type="ARBA" id="ARBA00023033"/>
    </source>
</evidence>
<comment type="subcellular location">
    <subcellularLocation>
        <location evidence="1">Membrane</location>
        <topology evidence="1">Single-pass membrane protein</topology>
    </subcellularLocation>
</comment>
<sequence length="126" mass="13698">MPPQLPGAWPLIGGGQTPVARVLGAMADKHGSIFSLKLGSHLAVFVSRQSLVKECFTTGDRIFASRPDTSITKQIVYKGAVFALEPNGPFWCDIRKIVTVHLFSGHQLEKLSHARKTEVDSSIADL</sequence>
<protein>
    <submittedName>
        <fullName evidence="7">Cytochrome P450 family protein</fullName>
    </submittedName>
</protein>
<evidence type="ECO:0000256" key="4">
    <source>
        <dbReference type="ARBA" id="ARBA00023002"/>
    </source>
</evidence>
<dbReference type="GO" id="GO:0016705">
    <property type="term" value="F:oxidoreductase activity, acting on paired donors, with incorporation or reduction of molecular oxygen"/>
    <property type="evidence" value="ECO:0007669"/>
    <property type="project" value="InterPro"/>
</dbReference>
<dbReference type="PANTHER" id="PTHR47947">
    <property type="entry name" value="CYTOCHROME P450 82C3-RELATED"/>
    <property type="match status" value="1"/>
</dbReference>
<dbReference type="AlphaFoldDB" id="A0A5A7R860"/>
<dbReference type="GO" id="GO:0004497">
    <property type="term" value="F:monooxygenase activity"/>
    <property type="evidence" value="ECO:0007669"/>
    <property type="project" value="UniProtKB-KW"/>
</dbReference>
<organism evidence="7 8">
    <name type="scientific">Striga asiatica</name>
    <name type="common">Asiatic witchweed</name>
    <name type="synonym">Buchnera asiatica</name>
    <dbReference type="NCBI Taxonomy" id="4170"/>
    <lineage>
        <taxon>Eukaryota</taxon>
        <taxon>Viridiplantae</taxon>
        <taxon>Streptophyta</taxon>
        <taxon>Embryophyta</taxon>
        <taxon>Tracheophyta</taxon>
        <taxon>Spermatophyta</taxon>
        <taxon>Magnoliopsida</taxon>
        <taxon>eudicotyledons</taxon>
        <taxon>Gunneridae</taxon>
        <taxon>Pentapetalae</taxon>
        <taxon>asterids</taxon>
        <taxon>lamiids</taxon>
        <taxon>Lamiales</taxon>
        <taxon>Orobanchaceae</taxon>
        <taxon>Buchnereae</taxon>
        <taxon>Striga</taxon>
    </lineage>
</organism>
<keyword evidence="3" id="KW-0479">Metal-binding</keyword>
<dbReference type="Gene3D" id="1.10.630.10">
    <property type="entry name" value="Cytochrome P450"/>
    <property type="match status" value="1"/>
</dbReference>
<dbReference type="GO" id="GO:0020037">
    <property type="term" value="F:heme binding"/>
    <property type="evidence" value="ECO:0007669"/>
    <property type="project" value="InterPro"/>
</dbReference>
<evidence type="ECO:0000313" key="7">
    <source>
        <dbReference type="EMBL" id="GER53719.1"/>
    </source>
</evidence>
<gene>
    <name evidence="7" type="ORF">STAS_31257</name>
</gene>
<dbReference type="SUPFAM" id="SSF48264">
    <property type="entry name" value="Cytochrome P450"/>
    <property type="match status" value="1"/>
</dbReference>
<dbReference type="Pfam" id="PF00067">
    <property type="entry name" value="p450"/>
    <property type="match status" value="1"/>
</dbReference>
<accession>A0A5A7R860</accession>
<dbReference type="GO" id="GO:0046246">
    <property type="term" value="P:terpene biosynthetic process"/>
    <property type="evidence" value="ECO:0007669"/>
    <property type="project" value="TreeGrafter"/>
</dbReference>
<dbReference type="InterPro" id="IPR036396">
    <property type="entry name" value="Cyt_P450_sf"/>
</dbReference>
<evidence type="ECO:0000256" key="5">
    <source>
        <dbReference type="ARBA" id="ARBA00023004"/>
    </source>
</evidence>
<keyword evidence="8" id="KW-1185">Reference proteome</keyword>
<comment type="caution">
    <text evidence="7">The sequence shown here is derived from an EMBL/GenBank/DDBJ whole genome shotgun (WGS) entry which is preliminary data.</text>
</comment>
<dbReference type="InterPro" id="IPR001128">
    <property type="entry name" value="Cyt_P450"/>
</dbReference>
<dbReference type="EMBL" id="BKCP01010626">
    <property type="protein sequence ID" value="GER53719.1"/>
    <property type="molecule type" value="Genomic_DNA"/>
</dbReference>
<evidence type="ECO:0000256" key="2">
    <source>
        <dbReference type="ARBA" id="ARBA00022617"/>
    </source>
</evidence>
<name>A0A5A7R860_STRAF</name>
<evidence type="ECO:0000313" key="8">
    <source>
        <dbReference type="Proteomes" id="UP000325081"/>
    </source>
</evidence>
<dbReference type="GO" id="GO:0005506">
    <property type="term" value="F:iron ion binding"/>
    <property type="evidence" value="ECO:0007669"/>
    <property type="project" value="InterPro"/>
</dbReference>
<dbReference type="OrthoDB" id="911763at2759"/>
<keyword evidence="2" id="KW-0349">Heme</keyword>
<keyword evidence="6" id="KW-0503">Monooxygenase</keyword>